<proteinExistence type="predicted"/>
<comment type="caution">
    <text evidence="2">The sequence shown here is derived from an EMBL/GenBank/DDBJ whole genome shotgun (WGS) entry which is preliminary data.</text>
</comment>
<reference evidence="2" key="1">
    <citation type="submission" date="2021-10" db="EMBL/GenBank/DDBJ databases">
        <title>Melipona bicolor Genome sequencing and assembly.</title>
        <authorList>
            <person name="Araujo N.S."/>
            <person name="Arias M.C."/>
        </authorList>
    </citation>
    <scope>NUCLEOTIDE SEQUENCE</scope>
    <source>
        <strain evidence="2">USP_2M_L1-L4_2017</strain>
        <tissue evidence="2">Whole body</tissue>
    </source>
</reference>
<feature type="compositionally biased region" description="Basic and acidic residues" evidence="1">
    <location>
        <begin position="63"/>
        <end position="77"/>
    </location>
</feature>
<name>A0AA40KIY7_9HYME</name>
<dbReference type="EMBL" id="JAHYIQ010000024">
    <property type="protein sequence ID" value="KAK1121981.1"/>
    <property type="molecule type" value="Genomic_DNA"/>
</dbReference>
<feature type="region of interest" description="Disordered" evidence="1">
    <location>
        <begin position="1"/>
        <end position="91"/>
    </location>
</feature>
<evidence type="ECO:0000313" key="3">
    <source>
        <dbReference type="Proteomes" id="UP001177670"/>
    </source>
</evidence>
<feature type="compositionally biased region" description="Basic and acidic residues" evidence="1">
    <location>
        <begin position="11"/>
        <end position="33"/>
    </location>
</feature>
<evidence type="ECO:0000313" key="2">
    <source>
        <dbReference type="EMBL" id="KAK1121981.1"/>
    </source>
</evidence>
<protein>
    <submittedName>
        <fullName evidence="2">Uncharacterized protein</fullName>
    </submittedName>
</protein>
<accession>A0AA40KIY7</accession>
<sequence>MFTTTASYLAREGKPEETRVVDEPAPREDDLRMRRVPGGQSGAVSDELREGAARSPAGSSQRRFPDVRPRERPRVQDFQDSPRPLFRRRVELTGRDPSRLVISTRHVHRPVGGPIFTKRVRLKVVDR</sequence>
<evidence type="ECO:0000256" key="1">
    <source>
        <dbReference type="SAM" id="MobiDB-lite"/>
    </source>
</evidence>
<organism evidence="2 3">
    <name type="scientific">Melipona bicolor</name>
    <dbReference type="NCBI Taxonomy" id="60889"/>
    <lineage>
        <taxon>Eukaryota</taxon>
        <taxon>Metazoa</taxon>
        <taxon>Ecdysozoa</taxon>
        <taxon>Arthropoda</taxon>
        <taxon>Hexapoda</taxon>
        <taxon>Insecta</taxon>
        <taxon>Pterygota</taxon>
        <taxon>Neoptera</taxon>
        <taxon>Endopterygota</taxon>
        <taxon>Hymenoptera</taxon>
        <taxon>Apocrita</taxon>
        <taxon>Aculeata</taxon>
        <taxon>Apoidea</taxon>
        <taxon>Anthophila</taxon>
        <taxon>Apidae</taxon>
        <taxon>Melipona</taxon>
    </lineage>
</organism>
<dbReference type="Proteomes" id="UP001177670">
    <property type="component" value="Unassembled WGS sequence"/>
</dbReference>
<keyword evidence="3" id="KW-1185">Reference proteome</keyword>
<dbReference type="AlphaFoldDB" id="A0AA40KIY7"/>
<gene>
    <name evidence="2" type="ORF">K0M31_009829</name>
</gene>